<keyword evidence="1" id="KW-0808">Transferase</keyword>
<dbReference type="STRING" id="70448.A0A090M7F4"/>
<reference evidence="1 2" key="2">
    <citation type="journal article" date="2014" name="BMC Genomics">
        <title>An improved genome of the model marine alga Ostreococcus tauri unfolds by assessing Illumina de novo assemblies.</title>
        <authorList>
            <person name="Blanc-Mathieu R."/>
            <person name="Verhelst B."/>
            <person name="Derelle E."/>
            <person name="Rombauts S."/>
            <person name="Bouget F.Y."/>
            <person name="Carre I."/>
            <person name="Chateau A."/>
            <person name="Eyre-Walker A."/>
            <person name="Grimsley N."/>
            <person name="Moreau H."/>
            <person name="Piegu B."/>
            <person name="Rivals E."/>
            <person name="Schackwitz W."/>
            <person name="Van de Peer Y."/>
            <person name="Piganeau G."/>
        </authorList>
    </citation>
    <scope>NUCLEOTIDE SEQUENCE [LARGE SCALE GENOMIC DNA]</scope>
    <source>
        <strain evidence="2">OTTH 0595 / CCAP 157/2 / RCC745</strain>
    </source>
</reference>
<dbReference type="InterPro" id="IPR004033">
    <property type="entry name" value="UbiE/COQ5_MeTrFase"/>
</dbReference>
<dbReference type="AlphaFoldDB" id="A0A090M7F4"/>
<protein>
    <submittedName>
        <fullName evidence="1">UbiE/COQ5 methyltransferase</fullName>
    </submittedName>
</protein>
<keyword evidence="1" id="KW-0489">Methyltransferase</keyword>
<dbReference type="Gene3D" id="3.40.50.150">
    <property type="entry name" value="Vaccinia Virus protein VP39"/>
    <property type="match status" value="1"/>
</dbReference>
<evidence type="ECO:0000313" key="1">
    <source>
        <dbReference type="EMBL" id="CEF98617.1"/>
    </source>
</evidence>
<dbReference type="RefSeq" id="XP_003080204.2">
    <property type="nucleotide sequence ID" value="XM_003080156.2"/>
</dbReference>
<dbReference type="GO" id="GO:0008168">
    <property type="term" value="F:methyltransferase activity"/>
    <property type="evidence" value="ECO:0007669"/>
    <property type="project" value="UniProtKB-KW"/>
</dbReference>
<sequence length="259" mass="28606">MTIYDDVAPREATTLTSERKAAFVTELFDRVARRYDVVNAMIACGFVARWRRRALRCGLDVFNALDRARTIERGDVVLDVGCGTGAVTATVMYGELSFLGAEVTGFDCSPGMLREARRAMPNARWDLGNAAKMTAYEDASFDCVFTAYTLRNFSDFDATMEEMYRVCKPGGRVVILDAFPPSGVFGFVLRTWLRFALPIIGNLITGERKAYEYLGSSIEMARTPEEVSGALRNLGAERVEAARMFPFGAAGMIVAFKPS</sequence>
<dbReference type="EMBL" id="CAID01000007">
    <property type="protein sequence ID" value="CEF98617.1"/>
    <property type="molecule type" value="Genomic_DNA"/>
</dbReference>
<proteinExistence type="predicted"/>
<accession>A0A090M7F4</accession>
<dbReference type="InterPro" id="IPR050508">
    <property type="entry name" value="Methyltransf_Superfamily"/>
</dbReference>
<gene>
    <name evidence="1" type="ORF">OT_ostta07g01100</name>
</gene>
<name>A0A090M7F4_OSTTA</name>
<keyword evidence="2" id="KW-1185">Reference proteome</keyword>
<comment type="caution">
    <text evidence="1">The sequence shown here is derived from an EMBL/GenBank/DDBJ whole genome shotgun (WGS) entry which is preliminary data.</text>
</comment>
<dbReference type="GO" id="GO:0032259">
    <property type="term" value="P:methylation"/>
    <property type="evidence" value="ECO:0007669"/>
    <property type="project" value="UniProtKB-KW"/>
</dbReference>
<dbReference type="SUPFAM" id="SSF53335">
    <property type="entry name" value="S-adenosyl-L-methionine-dependent methyltransferases"/>
    <property type="match status" value="1"/>
</dbReference>
<dbReference type="CDD" id="cd02440">
    <property type="entry name" value="AdoMet_MTases"/>
    <property type="match status" value="1"/>
</dbReference>
<dbReference type="OrthoDB" id="8300214at2759"/>
<dbReference type="GeneID" id="9836853"/>
<dbReference type="PANTHER" id="PTHR42912:SF80">
    <property type="entry name" value="METHYLTRANSFERASE DOMAIN-CONTAINING PROTEIN"/>
    <property type="match status" value="1"/>
</dbReference>
<dbReference type="KEGG" id="ota:OT_ostta07g01100"/>
<organism evidence="1 2">
    <name type="scientific">Ostreococcus tauri</name>
    <name type="common">Marine green alga</name>
    <dbReference type="NCBI Taxonomy" id="70448"/>
    <lineage>
        <taxon>Eukaryota</taxon>
        <taxon>Viridiplantae</taxon>
        <taxon>Chlorophyta</taxon>
        <taxon>Mamiellophyceae</taxon>
        <taxon>Mamiellales</taxon>
        <taxon>Bathycoccaceae</taxon>
        <taxon>Ostreococcus</taxon>
    </lineage>
</organism>
<dbReference type="PANTHER" id="PTHR42912">
    <property type="entry name" value="METHYLTRANSFERASE"/>
    <property type="match status" value="1"/>
</dbReference>
<evidence type="ECO:0000313" key="2">
    <source>
        <dbReference type="Proteomes" id="UP000009170"/>
    </source>
</evidence>
<reference evidence="2" key="1">
    <citation type="journal article" date="2006" name="Proc. Natl. Acad. Sci. U.S.A.">
        <title>Genome analysis of the smallest free-living eukaryote Ostreococcus tauri unveils many unique features.</title>
        <authorList>
            <person name="Derelle E."/>
            <person name="Ferraz C."/>
            <person name="Rombauts S."/>
            <person name="Rouze P."/>
            <person name="Worden A.Z."/>
            <person name="Robbens S."/>
            <person name="Partensky F."/>
            <person name="Degroeve S."/>
            <person name="Echeynie S."/>
            <person name="Cooke R."/>
            <person name="Saeys Y."/>
            <person name="Wuyts J."/>
            <person name="Jabbari K."/>
            <person name="Bowler C."/>
            <person name="Panaud O."/>
            <person name="Piegu B."/>
            <person name="Ball S.G."/>
            <person name="Ral J.-P."/>
            <person name="Bouget F.-Y."/>
            <person name="Piganeau G."/>
            <person name="De Baets B."/>
            <person name="Picard A."/>
            <person name="Delseny M."/>
            <person name="Demaille J."/>
            <person name="Van de Peer Y."/>
            <person name="Moreau H."/>
        </authorList>
    </citation>
    <scope>NUCLEOTIDE SEQUENCE [LARGE SCALE GENOMIC DNA]</scope>
    <source>
        <strain evidence="2">OTTH 0595 / CCAP 157/2 / RCC745</strain>
    </source>
</reference>
<dbReference type="Pfam" id="PF01209">
    <property type="entry name" value="Ubie_methyltran"/>
    <property type="match status" value="1"/>
</dbReference>
<dbReference type="InParanoid" id="A0A090M7F4"/>
<dbReference type="InterPro" id="IPR029063">
    <property type="entry name" value="SAM-dependent_MTases_sf"/>
</dbReference>
<dbReference type="Proteomes" id="UP000009170">
    <property type="component" value="Unassembled WGS sequence"/>
</dbReference>
<dbReference type="PROSITE" id="PS51608">
    <property type="entry name" value="SAM_MT_UBIE"/>
    <property type="match status" value="1"/>
</dbReference>